<sequence length="100" mass="11128">MSAPIIHKQDTQDDLDLKPNPLQSMVAEVKAKITGESQTITIEGNDSDVVHVFNPNGTGGTYLQEPPTLVELLRDEKEPPTYNKIQEAEKQKNDQTNLLD</sequence>
<organism evidence="2 3">
    <name type="scientific">Rhizophagus clarus</name>
    <dbReference type="NCBI Taxonomy" id="94130"/>
    <lineage>
        <taxon>Eukaryota</taxon>
        <taxon>Fungi</taxon>
        <taxon>Fungi incertae sedis</taxon>
        <taxon>Mucoromycota</taxon>
        <taxon>Glomeromycotina</taxon>
        <taxon>Glomeromycetes</taxon>
        <taxon>Glomerales</taxon>
        <taxon>Glomeraceae</taxon>
        <taxon>Rhizophagus</taxon>
    </lineage>
</organism>
<dbReference type="EMBL" id="BEXD01000848">
    <property type="protein sequence ID" value="GBB90615.1"/>
    <property type="molecule type" value="Genomic_DNA"/>
</dbReference>
<dbReference type="Proteomes" id="UP000247702">
    <property type="component" value="Unassembled WGS sequence"/>
</dbReference>
<keyword evidence="3" id="KW-1185">Reference proteome</keyword>
<dbReference type="AlphaFoldDB" id="A0A2Z6QM05"/>
<name>A0A2Z6QM05_9GLOM</name>
<protein>
    <submittedName>
        <fullName evidence="2">Uncharacterized protein</fullName>
    </submittedName>
</protein>
<proteinExistence type="predicted"/>
<accession>A0A2Z6QM05</accession>
<gene>
    <name evidence="2" type="ORF">RclHR1_17610004</name>
</gene>
<evidence type="ECO:0000256" key="1">
    <source>
        <dbReference type="SAM" id="MobiDB-lite"/>
    </source>
</evidence>
<evidence type="ECO:0000313" key="2">
    <source>
        <dbReference type="EMBL" id="GBB90615.1"/>
    </source>
</evidence>
<reference evidence="2 3" key="1">
    <citation type="submission" date="2017-11" db="EMBL/GenBank/DDBJ databases">
        <title>The genome of Rhizophagus clarus HR1 reveals common genetic basis of auxotrophy among arbuscular mycorrhizal fungi.</title>
        <authorList>
            <person name="Kobayashi Y."/>
        </authorList>
    </citation>
    <scope>NUCLEOTIDE SEQUENCE [LARGE SCALE GENOMIC DNA]</scope>
    <source>
        <strain evidence="2 3">HR1</strain>
    </source>
</reference>
<evidence type="ECO:0000313" key="3">
    <source>
        <dbReference type="Proteomes" id="UP000247702"/>
    </source>
</evidence>
<feature type="region of interest" description="Disordered" evidence="1">
    <location>
        <begin position="78"/>
        <end position="100"/>
    </location>
</feature>
<comment type="caution">
    <text evidence="2">The sequence shown here is derived from an EMBL/GenBank/DDBJ whole genome shotgun (WGS) entry which is preliminary data.</text>
</comment>